<dbReference type="GO" id="GO:0006270">
    <property type="term" value="P:DNA replication initiation"/>
    <property type="evidence" value="ECO:0007669"/>
    <property type="project" value="EnsemblFungi"/>
</dbReference>
<dbReference type="OrthoDB" id="21380at2759"/>
<dbReference type="Pfam" id="PF07535">
    <property type="entry name" value="zf-DBF"/>
    <property type="match status" value="1"/>
</dbReference>
<dbReference type="GO" id="GO:0003688">
    <property type="term" value="F:DNA replication origin binding"/>
    <property type="evidence" value="ECO:0007669"/>
    <property type="project" value="EnsemblFungi"/>
</dbReference>
<evidence type="ECO:0000259" key="5">
    <source>
        <dbReference type="PROSITE" id="PS51265"/>
    </source>
</evidence>
<evidence type="ECO:0000256" key="3">
    <source>
        <dbReference type="ARBA" id="ARBA00022833"/>
    </source>
</evidence>
<evidence type="ECO:0000313" key="6">
    <source>
        <dbReference type="EMBL" id="CCC67634.1"/>
    </source>
</evidence>
<dbReference type="PANTHER" id="PTHR15375:SF26">
    <property type="entry name" value="PROTEIN CHIFFON"/>
    <property type="match status" value="1"/>
</dbReference>
<evidence type="ECO:0000256" key="4">
    <source>
        <dbReference type="PROSITE-ProRule" id="PRU00600"/>
    </source>
</evidence>
<dbReference type="RefSeq" id="XP_003674015.1">
    <property type="nucleotide sequence ID" value="XM_003673967.1"/>
</dbReference>
<organism evidence="6 7">
    <name type="scientific">Naumovozyma castellii</name>
    <name type="common">Yeast</name>
    <name type="synonym">Saccharomyces castellii</name>
    <dbReference type="NCBI Taxonomy" id="27288"/>
    <lineage>
        <taxon>Eukaryota</taxon>
        <taxon>Fungi</taxon>
        <taxon>Dikarya</taxon>
        <taxon>Ascomycota</taxon>
        <taxon>Saccharomycotina</taxon>
        <taxon>Saccharomycetes</taxon>
        <taxon>Saccharomycetales</taxon>
        <taxon>Saccharomycetaceae</taxon>
        <taxon>Naumovozyma</taxon>
    </lineage>
</organism>
<reference evidence="6 7" key="1">
    <citation type="journal article" date="2011" name="Proc. Natl. Acad. Sci. U.S.A.">
        <title>Evolutionary erosion of yeast sex chromosomes by mating-type switching accidents.</title>
        <authorList>
            <person name="Gordon J.L."/>
            <person name="Armisen D."/>
            <person name="Proux-Wera E."/>
            <person name="Oheigeartaigh S.S."/>
            <person name="Byrne K.P."/>
            <person name="Wolfe K.H."/>
        </authorList>
    </citation>
    <scope>NUCLEOTIDE SEQUENCE [LARGE SCALE GENOMIC DNA]</scope>
    <source>
        <strain evidence="7">ATCC 76901 / BCRC 22586 / CBS 4309 / NBRC 1992 / NRRL Y-12630</strain>
    </source>
</reference>
<dbReference type="AlphaFoldDB" id="G0V836"/>
<dbReference type="GO" id="GO:0001100">
    <property type="term" value="P:negative regulation of exit from mitosis"/>
    <property type="evidence" value="ECO:0007669"/>
    <property type="project" value="EnsemblFungi"/>
</dbReference>
<dbReference type="InterPro" id="IPR013939">
    <property type="entry name" value="Regulatory_Dfp1/Him1"/>
</dbReference>
<dbReference type="EMBL" id="HE576752">
    <property type="protein sequence ID" value="CCC67634.1"/>
    <property type="molecule type" value="Genomic_DNA"/>
</dbReference>
<dbReference type="Gene3D" id="3.40.50.10190">
    <property type="entry name" value="BRCT domain"/>
    <property type="match status" value="1"/>
</dbReference>
<keyword evidence="7" id="KW-1185">Reference proteome</keyword>
<dbReference type="SMART" id="SM00586">
    <property type="entry name" value="ZnF_DBF"/>
    <property type="match status" value="1"/>
</dbReference>
<dbReference type="InterPro" id="IPR036420">
    <property type="entry name" value="BRCT_dom_sf"/>
</dbReference>
<dbReference type="FunFam" id="6.10.250.3410:FF:000001">
    <property type="entry name" value="Protein DBF4 homolog A"/>
    <property type="match status" value="1"/>
</dbReference>
<dbReference type="GeneID" id="96901113"/>
<dbReference type="PANTHER" id="PTHR15375">
    <property type="entry name" value="ACTIVATOR OF S-PHASE KINASE-RELATED"/>
    <property type="match status" value="1"/>
</dbReference>
<dbReference type="GO" id="GO:0006279">
    <property type="term" value="P:premeiotic DNA replication"/>
    <property type="evidence" value="ECO:0007669"/>
    <property type="project" value="EnsemblFungi"/>
</dbReference>
<dbReference type="InterPro" id="IPR051590">
    <property type="entry name" value="Replication_Regulatory_Kinase"/>
</dbReference>
<dbReference type="GO" id="GO:0000775">
    <property type="term" value="C:chromosome, centromeric region"/>
    <property type="evidence" value="ECO:0007669"/>
    <property type="project" value="EnsemblFungi"/>
</dbReference>
<evidence type="ECO:0000256" key="1">
    <source>
        <dbReference type="ARBA" id="ARBA00022723"/>
    </source>
</evidence>
<dbReference type="GO" id="GO:0033314">
    <property type="term" value="P:mitotic DNA replication checkpoint signaling"/>
    <property type="evidence" value="ECO:0007669"/>
    <property type="project" value="EnsemblFungi"/>
</dbReference>
<dbReference type="eggNOG" id="KOG4139">
    <property type="taxonomic scope" value="Eukaryota"/>
</dbReference>
<proteinExistence type="predicted"/>
<dbReference type="GO" id="GO:0060903">
    <property type="term" value="P:positive regulation of meiosis I"/>
    <property type="evidence" value="ECO:0007669"/>
    <property type="project" value="EnsemblFungi"/>
</dbReference>
<sequence length="573" mass="66365">MVSPAKRSVRSPLKETDANLNQLLVISQVKNENLNIAPLKKRSLERLEQKELDLNNKRPKIERGRSIEGAIQVTKTNALKKKEEQKVTPSDLLEWQNNWKKIMKRDSKIYFDTADELDTSRSMKTKMDKKQELLKCGFSMLSAQITSFFDASSTIVITRRNTDNIHLLPETDILRRAKRNYMKVWNYEKATRFLKNLDVDIDKIDMSKTALATRTLSNLLQNEKKYGPSDRDPRTRRDDVHYFKNPHVYLYDSWQTWAPIIALEWKRHELNKDDNLPYPTLKIGTFGRCPFIGDRSCDESSYKRAIKRFSRDKTNKPYALELRRMYQHHCEPSIENVDLIFIPHTCMDSKKLVDSWLQRIKREPQVKAVETNDLPTTKQLMWGEKVPAPPKLKNNLQVLPGQETEEFPDDLCTIKRQPRIPYEIKASGVNQSNDAATSFGNGLGPTKATVTSKNIRTLNRLVIDRKLEVNRIPLLVNKKSSNDVKSETKIISHGPTKDVPSKMKTNVKDGVPGKEPPPAQEKVVNNSGYCENCRVKYESLEDHIVSEKHMEFADDDLNFESIDYLIEKLQFQF</sequence>
<dbReference type="PROSITE" id="PS51265">
    <property type="entry name" value="ZF_DBF4"/>
    <property type="match status" value="1"/>
</dbReference>
<dbReference type="OMA" id="GMKIWAI"/>
<dbReference type="Gene3D" id="6.10.250.3410">
    <property type="entry name" value="DBF zinc finger"/>
    <property type="match status" value="1"/>
</dbReference>
<dbReference type="GO" id="GO:0043539">
    <property type="term" value="F:protein serine/threonine kinase activator activity"/>
    <property type="evidence" value="ECO:0007669"/>
    <property type="project" value="EnsemblFungi"/>
</dbReference>
<protein>
    <recommendedName>
        <fullName evidence="5">DBF4-type domain-containing protein</fullName>
    </recommendedName>
</protein>
<dbReference type="Pfam" id="PF08630">
    <property type="entry name" value="Dfp1_Him1_M"/>
    <property type="match status" value="1"/>
</dbReference>
<name>G0V836_NAUCA</name>
<dbReference type="KEGG" id="ncs:NCAS_0A10760"/>
<dbReference type="InParanoid" id="G0V836"/>
<dbReference type="HOGENOM" id="CLU_023948_0_0_1"/>
<dbReference type="GO" id="GO:0008270">
    <property type="term" value="F:zinc ion binding"/>
    <property type="evidence" value="ECO:0007669"/>
    <property type="project" value="UniProtKB-KW"/>
</dbReference>
<dbReference type="FunCoup" id="G0V836">
    <property type="interactions" value="238"/>
</dbReference>
<evidence type="ECO:0000313" key="7">
    <source>
        <dbReference type="Proteomes" id="UP000001640"/>
    </source>
</evidence>
<dbReference type="GO" id="GO:1903468">
    <property type="term" value="P:positive regulation of DNA replication initiation"/>
    <property type="evidence" value="ECO:0007669"/>
    <property type="project" value="EnsemblFungi"/>
</dbReference>
<dbReference type="InterPro" id="IPR006572">
    <property type="entry name" value="Znf_DBF"/>
</dbReference>
<dbReference type="GO" id="GO:0031431">
    <property type="term" value="C:Dbf4-dependent protein kinase complex"/>
    <property type="evidence" value="ECO:0007669"/>
    <property type="project" value="EnsemblFungi"/>
</dbReference>
<dbReference type="STRING" id="1064592.G0V836"/>
<gene>
    <name evidence="6" type="primary">NCAS0A10760</name>
    <name evidence="6" type="ordered locus">NCAS_0A10760</name>
</gene>
<keyword evidence="2 4" id="KW-0863">Zinc-finger</keyword>
<dbReference type="Proteomes" id="UP000001640">
    <property type="component" value="Chromosome 1"/>
</dbReference>
<dbReference type="Pfam" id="PF22437">
    <property type="entry name" value="DBF4_BRCT"/>
    <property type="match status" value="1"/>
</dbReference>
<accession>G0V836</accession>
<dbReference type="InterPro" id="IPR038545">
    <property type="entry name" value="Znf_DBF_sf"/>
</dbReference>
<evidence type="ECO:0000256" key="2">
    <source>
        <dbReference type="ARBA" id="ARBA00022771"/>
    </source>
</evidence>
<reference key="2">
    <citation type="submission" date="2011-08" db="EMBL/GenBank/DDBJ databases">
        <title>Genome sequence of Naumovozyma castellii.</title>
        <authorList>
            <person name="Gordon J.L."/>
            <person name="Armisen D."/>
            <person name="Proux-Wera E."/>
            <person name="OhEigeartaigh S.S."/>
            <person name="Byrne K.P."/>
            <person name="Wolfe K.H."/>
        </authorList>
    </citation>
    <scope>NUCLEOTIDE SEQUENCE</scope>
    <source>
        <strain>Type strain:CBS 4309</strain>
    </source>
</reference>
<dbReference type="GO" id="GO:0000785">
    <property type="term" value="C:chromatin"/>
    <property type="evidence" value="ECO:0007669"/>
    <property type="project" value="EnsemblFungi"/>
</dbReference>
<keyword evidence="1" id="KW-0479">Metal-binding</keyword>
<feature type="domain" description="DBF4-type" evidence="5">
    <location>
        <begin position="523"/>
        <end position="572"/>
    </location>
</feature>
<dbReference type="InterPro" id="IPR055116">
    <property type="entry name" value="DBF4_BRCT"/>
</dbReference>
<keyword evidence="3" id="KW-0862">Zinc</keyword>